<dbReference type="InterPro" id="IPR003609">
    <property type="entry name" value="Pan_app"/>
</dbReference>
<reference evidence="5 6" key="1">
    <citation type="submission" date="2015-07" db="EMBL/GenBank/DDBJ databases">
        <title>The genome of Eufriesea mexicana.</title>
        <authorList>
            <person name="Pan H."/>
            <person name="Kapheim K."/>
        </authorList>
    </citation>
    <scope>NUCLEOTIDE SEQUENCE [LARGE SCALE GENOMIC DNA]</scope>
    <source>
        <strain evidence="5">0111107269</strain>
        <tissue evidence="5">Whole body</tissue>
    </source>
</reference>
<feature type="domain" description="Apple" evidence="4">
    <location>
        <begin position="565"/>
        <end position="651"/>
    </location>
</feature>
<dbReference type="SMART" id="SM00175">
    <property type="entry name" value="RAB"/>
    <property type="match status" value="1"/>
</dbReference>
<dbReference type="AlphaFoldDB" id="A0A310SBN6"/>
<dbReference type="PROSITE" id="PS50948">
    <property type="entry name" value="PAN"/>
    <property type="match status" value="5"/>
</dbReference>
<dbReference type="GO" id="GO:0005525">
    <property type="term" value="F:GTP binding"/>
    <property type="evidence" value="ECO:0007669"/>
    <property type="project" value="InterPro"/>
</dbReference>
<dbReference type="InterPro" id="IPR027417">
    <property type="entry name" value="P-loop_NTPase"/>
</dbReference>
<feature type="domain" description="Apple" evidence="4">
    <location>
        <begin position="283"/>
        <end position="374"/>
    </location>
</feature>
<organism evidence="5 6">
    <name type="scientific">Eufriesea mexicana</name>
    <dbReference type="NCBI Taxonomy" id="516756"/>
    <lineage>
        <taxon>Eukaryota</taxon>
        <taxon>Metazoa</taxon>
        <taxon>Ecdysozoa</taxon>
        <taxon>Arthropoda</taxon>
        <taxon>Hexapoda</taxon>
        <taxon>Insecta</taxon>
        <taxon>Pterygota</taxon>
        <taxon>Neoptera</taxon>
        <taxon>Endopterygota</taxon>
        <taxon>Hymenoptera</taxon>
        <taxon>Apocrita</taxon>
        <taxon>Aculeata</taxon>
        <taxon>Apoidea</taxon>
        <taxon>Anthophila</taxon>
        <taxon>Apidae</taxon>
        <taxon>Eufriesea</taxon>
    </lineage>
</organism>
<comment type="similarity">
    <text evidence="1">Belongs to the small GTPase superfamily. Rab family.</text>
</comment>
<dbReference type="PROSITE" id="PS51419">
    <property type="entry name" value="RAB"/>
    <property type="match status" value="1"/>
</dbReference>
<proteinExistence type="inferred from homology"/>
<dbReference type="EMBL" id="KQ774645">
    <property type="protein sequence ID" value="OAD52314.1"/>
    <property type="molecule type" value="Genomic_DNA"/>
</dbReference>
<evidence type="ECO:0000256" key="1">
    <source>
        <dbReference type="ARBA" id="ARBA00006270"/>
    </source>
</evidence>
<evidence type="ECO:0000313" key="6">
    <source>
        <dbReference type="Proteomes" id="UP000250275"/>
    </source>
</evidence>
<dbReference type="SMART" id="SM00176">
    <property type="entry name" value="RAN"/>
    <property type="match status" value="1"/>
</dbReference>
<feature type="domain" description="Apple" evidence="4">
    <location>
        <begin position="670"/>
        <end position="761"/>
    </location>
</feature>
<dbReference type="SMART" id="SM00473">
    <property type="entry name" value="PAN_AP"/>
    <property type="match status" value="5"/>
</dbReference>
<dbReference type="Gene3D" id="3.50.4.10">
    <property type="entry name" value="Hepatocyte Growth Factor"/>
    <property type="match status" value="4"/>
</dbReference>
<feature type="domain" description="Apple" evidence="4">
    <location>
        <begin position="199"/>
        <end position="277"/>
    </location>
</feature>
<dbReference type="InterPro" id="IPR001806">
    <property type="entry name" value="Small_GTPase"/>
</dbReference>
<keyword evidence="2" id="KW-0547">Nucleotide-binding</keyword>
<dbReference type="SMART" id="SM00174">
    <property type="entry name" value="RHO"/>
    <property type="match status" value="1"/>
</dbReference>
<feature type="compositionally biased region" description="Basic and acidic residues" evidence="3">
    <location>
        <begin position="419"/>
        <end position="435"/>
    </location>
</feature>
<dbReference type="PANTHER" id="PTHR47978">
    <property type="match status" value="1"/>
</dbReference>
<dbReference type="Gene3D" id="3.40.50.300">
    <property type="entry name" value="P-loop containing nucleotide triphosphate hydrolases"/>
    <property type="match status" value="1"/>
</dbReference>
<dbReference type="Pfam" id="PF00071">
    <property type="entry name" value="Ras"/>
    <property type="match status" value="1"/>
</dbReference>
<dbReference type="FunFam" id="3.40.50.300:FF:001447">
    <property type="entry name" value="Ras-related protein Rab-1B"/>
    <property type="match status" value="1"/>
</dbReference>
<dbReference type="CDD" id="cd01099">
    <property type="entry name" value="PAN_AP_HGF"/>
    <property type="match status" value="2"/>
</dbReference>
<name>A0A310SBN6_9HYME</name>
<dbReference type="SMART" id="SM00173">
    <property type="entry name" value="RAS"/>
    <property type="match status" value="1"/>
</dbReference>
<dbReference type="NCBIfam" id="TIGR00231">
    <property type="entry name" value="small_GTP"/>
    <property type="match status" value="1"/>
</dbReference>
<evidence type="ECO:0000256" key="2">
    <source>
        <dbReference type="ARBA" id="ARBA00022741"/>
    </source>
</evidence>
<feature type="domain" description="Apple" evidence="4">
    <location>
        <begin position="796"/>
        <end position="883"/>
    </location>
</feature>
<dbReference type="CDD" id="cd00154">
    <property type="entry name" value="Rab"/>
    <property type="match status" value="1"/>
</dbReference>
<keyword evidence="6" id="KW-1185">Reference proteome</keyword>
<sequence>MCYIEKALKEHFNPTIGALFFTCKLNVENAKVTLRVWDTAGQERFRSMAPIYYRNANAAMLVFDLTQYNTFAAMKRWVTELRRNVEKTMILVVIGNKSDLIKERQVDAEEGRVYASKIGATYYETSIFQREGIENVFLAIGRGLLGLPMTERDSTPIRVYESTNLNSSGTEKLRTPILEESAQNFSIAHGIQEKPYAYCYTRISVGSKLRDVNIMLRTNVASLMECEENCSKNKHGCKAFSFGIGVKGNSTCLISSQIPTLQNLEEHPEYDVYAIKRQDLLRCDSDLIICHRKLQPGKKMMGLFIERIVNCENLQDCCRACDHERTFVCKGFNHRTDDSKCTCELTSTPYLRMDNTENFLVDSRYDYYGKIENCPSSIWHNDGILHWKDRIKSYRQSGQNTWFDLESTNKDFLRESSTDHSIYKESHSPNRKSDYDSSSISVQTDKQFHYEEINGFTSHYDNSNWNRNWKSPVSRYSDGIRHSTFPISHINHDKGNLDVKSAIFSDSRLDDHSVIQGFIIPNENKQYYGKFYNYGNPFSYNDNYVTTSKDTYFEKHETLKMTRKCSVKVVSGSKLSRSVLRKTCVAHDLEQCEEFCTNETSFSCESFAYRYNVLTTNPTDNCLLSDQSYQDINFYTDLEPNRDYDSYVLISDTKICYYKKSASRYPLEECFSRVRSGFTMPMDITRKSIFVNDFGECQFACTSLQKFVCRSFVFKYAMDNRRMHGHERVSSNCFLSDLPPEEINPIKMPDMDGAELYERNTFSFGCETYPSPFLISHMITPHKDKESLLKQMDEICYSEYHRPCKLMSHAVVSSMRTITKSDCRRKCSMMRNTGIIPCMSFNYIIINDNTRNNCFLSDISIRDLRPNLDYVRDNDHALYTWKEFDPYCNLNGNTRETINTPMFEEHSQLDPSMFNYPSTPRNLETGIHGSALERWRGKFRYEDHGYDFKHKSSNWDGKSPLDPDSFKYGLNPFYPSQIPPFRRYTVNGYPCKNGTVCQQNEITGFWSCEIENEHRNWDYCCDPSHQCGFSRGHHYPWCYVGSNEDQWRPCSETYHPYYFPVDHSIYRQSPIHTARHWPVIYFHKTSPPNCSASTNDPNINYS</sequence>
<dbReference type="PRINTS" id="PR00449">
    <property type="entry name" value="RASTRNSFRMNG"/>
</dbReference>
<protein>
    <submittedName>
        <fullName evidence="5">Ras-related protein RabJ</fullName>
    </submittedName>
</protein>
<dbReference type="Proteomes" id="UP000250275">
    <property type="component" value="Unassembled WGS sequence"/>
</dbReference>
<dbReference type="InterPro" id="IPR005225">
    <property type="entry name" value="Small_GTP-bd"/>
</dbReference>
<gene>
    <name evidence="5" type="ORF">WN48_02131</name>
</gene>
<dbReference type="GO" id="GO:0003924">
    <property type="term" value="F:GTPase activity"/>
    <property type="evidence" value="ECO:0007669"/>
    <property type="project" value="InterPro"/>
</dbReference>
<dbReference type="SUPFAM" id="SSF52540">
    <property type="entry name" value="P-loop containing nucleoside triphosphate hydrolases"/>
    <property type="match status" value="1"/>
</dbReference>
<dbReference type="OrthoDB" id="5418055at2759"/>
<evidence type="ECO:0000313" key="5">
    <source>
        <dbReference type="EMBL" id="OAD52314.1"/>
    </source>
</evidence>
<dbReference type="SUPFAM" id="SSF57414">
    <property type="entry name" value="Hairpin loop containing domain-like"/>
    <property type="match status" value="1"/>
</dbReference>
<evidence type="ECO:0000259" key="4">
    <source>
        <dbReference type="PROSITE" id="PS50948"/>
    </source>
</evidence>
<evidence type="ECO:0000256" key="3">
    <source>
        <dbReference type="SAM" id="MobiDB-lite"/>
    </source>
</evidence>
<feature type="region of interest" description="Disordered" evidence="3">
    <location>
        <begin position="419"/>
        <end position="438"/>
    </location>
</feature>
<dbReference type="PROSITE" id="PS51421">
    <property type="entry name" value="RAS"/>
    <property type="match status" value="1"/>
</dbReference>
<accession>A0A310SBN6</accession>